<dbReference type="Gene3D" id="3.60.40.10">
    <property type="entry name" value="PPM-type phosphatase domain"/>
    <property type="match status" value="1"/>
</dbReference>
<evidence type="ECO:0000256" key="3">
    <source>
        <dbReference type="ARBA" id="ARBA00048336"/>
    </source>
</evidence>
<dbReference type="Proteomes" id="UP000007305">
    <property type="component" value="Chromosome 2"/>
</dbReference>
<dbReference type="InterPro" id="IPR001932">
    <property type="entry name" value="PPM-type_phosphatase-like_dom"/>
</dbReference>
<evidence type="ECO:0000313" key="5">
    <source>
        <dbReference type="EnsemblPlants" id="Zm00001eb079160_P001"/>
    </source>
</evidence>
<evidence type="ECO:0000256" key="2">
    <source>
        <dbReference type="ARBA" id="ARBA00047761"/>
    </source>
</evidence>
<accession>A0A804MED6</accession>
<dbReference type="EnsemblPlants" id="Zm00001eb079160_T001">
    <property type="protein sequence ID" value="Zm00001eb079160_P001"/>
    <property type="gene ID" value="Zm00001eb079160"/>
</dbReference>
<dbReference type="GO" id="GO:0004722">
    <property type="term" value="F:protein serine/threonine phosphatase activity"/>
    <property type="evidence" value="ECO:0007669"/>
    <property type="project" value="UniProtKB-EC"/>
</dbReference>
<dbReference type="InParanoid" id="A0A804MED6"/>
<dbReference type="Gramene" id="Zm00001eb079160_T001">
    <property type="protein sequence ID" value="Zm00001eb079160_P001"/>
    <property type="gene ID" value="Zm00001eb079160"/>
</dbReference>
<proteinExistence type="predicted"/>
<reference evidence="5" key="3">
    <citation type="submission" date="2021-05" db="UniProtKB">
        <authorList>
            <consortium name="EnsemblPlants"/>
        </authorList>
    </citation>
    <scope>IDENTIFICATION</scope>
    <source>
        <strain evidence="5">cv. B73</strain>
    </source>
</reference>
<feature type="domain" description="PPM-type phosphatase" evidence="4">
    <location>
        <begin position="29"/>
        <end position="102"/>
    </location>
</feature>
<evidence type="ECO:0000259" key="4">
    <source>
        <dbReference type="Pfam" id="PF00481"/>
    </source>
</evidence>
<dbReference type="SUPFAM" id="SSF81606">
    <property type="entry name" value="PP2C-like"/>
    <property type="match status" value="1"/>
</dbReference>
<comment type="catalytic activity">
    <reaction evidence="3">
        <text>O-phospho-L-threonyl-[protein] + H2O = L-threonyl-[protein] + phosphate</text>
        <dbReference type="Rhea" id="RHEA:47004"/>
        <dbReference type="Rhea" id="RHEA-COMP:11060"/>
        <dbReference type="Rhea" id="RHEA-COMP:11605"/>
        <dbReference type="ChEBI" id="CHEBI:15377"/>
        <dbReference type="ChEBI" id="CHEBI:30013"/>
        <dbReference type="ChEBI" id="CHEBI:43474"/>
        <dbReference type="ChEBI" id="CHEBI:61977"/>
        <dbReference type="EC" id="3.1.3.16"/>
    </reaction>
</comment>
<dbReference type="Pfam" id="PF00481">
    <property type="entry name" value="PP2C"/>
    <property type="match status" value="1"/>
</dbReference>
<reference evidence="5" key="2">
    <citation type="submission" date="2019-07" db="EMBL/GenBank/DDBJ databases">
        <authorList>
            <person name="Seetharam A."/>
            <person name="Woodhouse M."/>
            <person name="Cannon E."/>
        </authorList>
    </citation>
    <scope>NUCLEOTIDE SEQUENCE [LARGE SCALE GENOMIC DNA]</scope>
    <source>
        <strain evidence="5">cv. B73</strain>
    </source>
</reference>
<evidence type="ECO:0000313" key="6">
    <source>
        <dbReference type="Proteomes" id="UP000007305"/>
    </source>
</evidence>
<evidence type="ECO:0000256" key="1">
    <source>
        <dbReference type="ARBA" id="ARBA00013081"/>
    </source>
</evidence>
<sequence>MAQHEIHFRLRFPTSTLDRPREEGVSNRKLTAGDISFPTIADLAQIFTDEHDDVESNKLPRSRRLDAVQSSCTALSIVKQGGLMVVANVDDSRVVLDTASDDDAITPSSSSST</sequence>
<dbReference type="AlphaFoldDB" id="A0A804MED6"/>
<protein>
    <recommendedName>
        <fullName evidence="1">protein-serine/threonine phosphatase</fullName>
        <ecNumber evidence="1">3.1.3.16</ecNumber>
    </recommendedName>
</protein>
<name>A0A804MED6_MAIZE</name>
<organism evidence="5 6">
    <name type="scientific">Zea mays</name>
    <name type="common">Maize</name>
    <dbReference type="NCBI Taxonomy" id="4577"/>
    <lineage>
        <taxon>Eukaryota</taxon>
        <taxon>Viridiplantae</taxon>
        <taxon>Streptophyta</taxon>
        <taxon>Embryophyta</taxon>
        <taxon>Tracheophyta</taxon>
        <taxon>Spermatophyta</taxon>
        <taxon>Magnoliopsida</taxon>
        <taxon>Liliopsida</taxon>
        <taxon>Poales</taxon>
        <taxon>Poaceae</taxon>
        <taxon>PACMAD clade</taxon>
        <taxon>Panicoideae</taxon>
        <taxon>Andropogonodae</taxon>
        <taxon>Andropogoneae</taxon>
        <taxon>Tripsacinae</taxon>
        <taxon>Zea</taxon>
    </lineage>
</organism>
<dbReference type="EC" id="3.1.3.16" evidence="1"/>
<comment type="catalytic activity">
    <reaction evidence="2">
        <text>O-phospho-L-seryl-[protein] + H2O = L-seryl-[protein] + phosphate</text>
        <dbReference type="Rhea" id="RHEA:20629"/>
        <dbReference type="Rhea" id="RHEA-COMP:9863"/>
        <dbReference type="Rhea" id="RHEA-COMP:11604"/>
        <dbReference type="ChEBI" id="CHEBI:15377"/>
        <dbReference type="ChEBI" id="CHEBI:29999"/>
        <dbReference type="ChEBI" id="CHEBI:43474"/>
        <dbReference type="ChEBI" id="CHEBI:83421"/>
        <dbReference type="EC" id="3.1.3.16"/>
    </reaction>
</comment>
<dbReference type="InterPro" id="IPR036457">
    <property type="entry name" value="PPM-type-like_dom_sf"/>
</dbReference>
<reference evidence="6" key="1">
    <citation type="submission" date="2015-12" db="EMBL/GenBank/DDBJ databases">
        <title>Update maize B73 reference genome by single molecule sequencing technologies.</title>
        <authorList>
            <consortium name="Maize Genome Sequencing Project"/>
            <person name="Ware D."/>
        </authorList>
    </citation>
    <scope>NUCLEOTIDE SEQUENCE [LARGE SCALE GENOMIC DNA]</scope>
    <source>
        <strain evidence="6">cv. B73</strain>
    </source>
</reference>
<keyword evidence="6" id="KW-1185">Reference proteome</keyword>